<name>A0ABU8ECD6_9ACTN</name>
<dbReference type="EMBL" id="JBAPLV010000044">
    <property type="protein sequence ID" value="MEI4281286.1"/>
    <property type="molecule type" value="Genomic_DNA"/>
</dbReference>
<dbReference type="NCBIfam" id="TIGR04343">
    <property type="entry name" value="egtE_PLP_lyase"/>
    <property type="match status" value="1"/>
</dbReference>
<organism evidence="5 6">
    <name type="scientific">Klenkia terrae</name>
    <dbReference type="NCBI Taxonomy" id="1052259"/>
    <lineage>
        <taxon>Bacteria</taxon>
        <taxon>Bacillati</taxon>
        <taxon>Actinomycetota</taxon>
        <taxon>Actinomycetes</taxon>
        <taxon>Geodermatophilales</taxon>
        <taxon>Geodermatophilaceae</taxon>
        <taxon>Klenkia</taxon>
    </lineage>
</organism>
<dbReference type="InterPro" id="IPR015424">
    <property type="entry name" value="PyrdxlP-dep_Trfase"/>
</dbReference>
<dbReference type="InterPro" id="IPR000192">
    <property type="entry name" value="Aminotrans_V_dom"/>
</dbReference>
<accession>A0ABU8ECD6</accession>
<dbReference type="PANTHER" id="PTHR43586:SF8">
    <property type="entry name" value="CYSTEINE DESULFURASE 1, CHLOROPLASTIC"/>
    <property type="match status" value="1"/>
</dbReference>
<dbReference type="Gene3D" id="3.90.1150.10">
    <property type="entry name" value="Aspartate Aminotransferase, domain 1"/>
    <property type="match status" value="1"/>
</dbReference>
<evidence type="ECO:0000256" key="2">
    <source>
        <dbReference type="ARBA" id="ARBA00022898"/>
    </source>
</evidence>
<evidence type="ECO:0000313" key="5">
    <source>
        <dbReference type="EMBL" id="MEI4281286.1"/>
    </source>
</evidence>
<dbReference type="HAMAP" id="MF_02038">
    <property type="entry name" value="EgtE"/>
    <property type="match status" value="1"/>
</dbReference>
<dbReference type="InterPro" id="IPR027563">
    <property type="entry name" value="EgtE"/>
</dbReference>
<dbReference type="EC" id="4.4.-.-" evidence="3"/>
<gene>
    <name evidence="3 5" type="primary">egtE</name>
    <name evidence="5" type="ORF">UXQ13_22630</name>
</gene>
<evidence type="ECO:0000256" key="3">
    <source>
        <dbReference type="HAMAP-Rule" id="MF_02038"/>
    </source>
</evidence>
<comment type="cofactor">
    <cofactor evidence="1 3">
        <name>pyridoxal 5'-phosphate</name>
        <dbReference type="ChEBI" id="CHEBI:597326"/>
    </cofactor>
</comment>
<feature type="domain" description="Aminotransferase class V" evidence="4">
    <location>
        <begin position="23"/>
        <end position="360"/>
    </location>
</feature>
<evidence type="ECO:0000313" key="6">
    <source>
        <dbReference type="Proteomes" id="UP001373496"/>
    </source>
</evidence>
<comment type="similarity">
    <text evidence="3">Belongs to the class-V pyridoxal-phosphate-dependent aminotransferase family. EgtE subfamily.</text>
</comment>
<dbReference type="SUPFAM" id="SSF53383">
    <property type="entry name" value="PLP-dependent transferases"/>
    <property type="match status" value="1"/>
</dbReference>
<dbReference type="InterPro" id="IPR015422">
    <property type="entry name" value="PyrdxlP-dep_Trfase_small"/>
</dbReference>
<reference evidence="5 6" key="1">
    <citation type="submission" date="2024-03" db="EMBL/GenBank/DDBJ databases">
        <title>Draft genome sequence of Klenkia terrae.</title>
        <authorList>
            <person name="Duangmal K."/>
            <person name="Chantavorakit T."/>
        </authorList>
    </citation>
    <scope>NUCLEOTIDE SEQUENCE [LARGE SCALE GENOMIC DNA]</scope>
    <source>
        <strain evidence="5 6">JCM 17786</strain>
    </source>
</reference>
<dbReference type="RefSeq" id="WP_225233934.1">
    <property type="nucleotide sequence ID" value="NZ_JBAPLV010000044.1"/>
</dbReference>
<dbReference type="InterPro" id="IPR015421">
    <property type="entry name" value="PyrdxlP-dep_Trfase_major"/>
</dbReference>
<comment type="caution">
    <text evidence="5">The sequence shown here is derived from an EMBL/GenBank/DDBJ whole genome shotgun (WGS) entry which is preliminary data.</text>
</comment>
<keyword evidence="2 3" id="KW-0663">Pyridoxal phosphate</keyword>
<comment type="pathway">
    <text evidence="3">Amino-acid biosynthesis; ergothioneine biosynthesis.</text>
</comment>
<comment type="function">
    <text evidence="3">Probably catalyzes the conversion of hercynylcysteine sulfoxide to ergothioneine.</text>
</comment>
<evidence type="ECO:0000256" key="1">
    <source>
        <dbReference type="ARBA" id="ARBA00001933"/>
    </source>
</evidence>
<sequence>MSDLPLPDLGAAWRAARPRPAGVHLDSAACSRQSVKVLDAVAHHARHEAEVGGYYAEESAGMLLQQGRSVLAGLVGMAAADVSFTESASSSIRILLDAWRPPAGSRVAVVPGEYHGNLAALAHHGLTAQVLAADELGRVDVEALGRLLRSDPPAAVHLTAVASHRAVVQPWVEVSRLCRATGVPLLVDAAQALGQVDCDIPADVVYGTSRKWLAGPRGVGFLVTRPAFRAGLTPVQGDPTDALSYETHDAHVAGRVGLVLAIGEHLAAGPAAVRTRLAGIGRAVREQLAEVPGWRVVEPVDEPTAATTLAGPDVADTHARLRAEHGIVTTLCLPARAPGELTEPVLRVSPHLDVTEAEIQVLASALRSSVTDLPG</sequence>
<dbReference type="Pfam" id="PF00266">
    <property type="entry name" value="Aminotran_5"/>
    <property type="match status" value="1"/>
</dbReference>
<keyword evidence="6" id="KW-1185">Reference proteome</keyword>
<dbReference type="Gene3D" id="3.40.640.10">
    <property type="entry name" value="Type I PLP-dependent aspartate aminotransferase-like (Major domain)"/>
    <property type="match status" value="1"/>
</dbReference>
<feature type="modified residue" description="N6-(pyridoxal phosphate)lysine" evidence="3">
    <location>
        <position position="211"/>
    </location>
</feature>
<comment type="catalytic activity">
    <reaction evidence="3">
        <text>S-(hercyn-2-yl)-L-cysteine S-oxide + AH2 + H(+) = ergothioneine + pyruvate + A + NH4(+)</text>
        <dbReference type="Rhea" id="RHEA:42688"/>
        <dbReference type="ChEBI" id="CHEBI:13193"/>
        <dbReference type="ChEBI" id="CHEBI:15361"/>
        <dbReference type="ChEBI" id="CHEBI:15378"/>
        <dbReference type="ChEBI" id="CHEBI:17499"/>
        <dbReference type="ChEBI" id="CHEBI:28938"/>
        <dbReference type="ChEBI" id="CHEBI:82706"/>
        <dbReference type="ChEBI" id="CHEBI:134344"/>
    </reaction>
</comment>
<keyword evidence="3" id="KW-0456">Lyase</keyword>
<protein>
    <recommendedName>
        <fullName evidence="3">Probable hercynylcysteine sulfoxide lyase</fullName>
        <ecNumber evidence="3">4.4.-.-</ecNumber>
    </recommendedName>
</protein>
<dbReference type="PANTHER" id="PTHR43586">
    <property type="entry name" value="CYSTEINE DESULFURASE"/>
    <property type="match status" value="1"/>
</dbReference>
<proteinExistence type="inferred from homology"/>
<dbReference type="Proteomes" id="UP001373496">
    <property type="component" value="Unassembled WGS sequence"/>
</dbReference>
<evidence type="ECO:0000259" key="4">
    <source>
        <dbReference type="Pfam" id="PF00266"/>
    </source>
</evidence>